<organism evidence="12 13">
    <name type="scientific">Methylophilales bacterium MBRS-H7</name>
    <dbReference type="NCBI Taxonomy" id="1623450"/>
    <lineage>
        <taxon>Bacteria</taxon>
        <taxon>Pseudomonadati</taxon>
        <taxon>Pseudomonadota</taxon>
        <taxon>Betaproteobacteria</taxon>
        <taxon>Nitrosomonadales</taxon>
        <taxon>OM43 clade</taxon>
    </lineage>
</organism>
<dbReference type="GO" id="GO:0043139">
    <property type="term" value="F:5'-3' DNA helicase activity"/>
    <property type="evidence" value="ECO:0007669"/>
    <property type="project" value="UniProtKB-EC"/>
</dbReference>
<protein>
    <recommendedName>
        <fullName evidence="9">DNA 5'-3' helicase</fullName>
        <ecNumber evidence="9">5.6.2.3</ecNumber>
    </recommendedName>
</protein>
<reference evidence="12 13" key="1">
    <citation type="submission" date="2015-03" db="EMBL/GenBank/DDBJ databases">
        <title>Comparative analysis of the OM43 clade including a novel species from Red Sea uncovers genomic and metabolic diversity among marine methylotrophs.</title>
        <authorList>
            <person name="Jimenez-Infante F."/>
            <person name="Ngugi D.K."/>
            <person name="Vinu M."/>
            <person name="Alam I."/>
            <person name="Kamau A."/>
            <person name="Blom J."/>
            <person name="Bajic V.B."/>
            <person name="Stingl U."/>
        </authorList>
    </citation>
    <scope>NUCLEOTIDE SEQUENCE [LARGE SCALE GENOMIC DNA]</scope>
    <source>
        <strain evidence="12 13">MBRSH7</strain>
    </source>
</reference>
<evidence type="ECO:0000256" key="9">
    <source>
        <dbReference type="ARBA" id="ARBA00044969"/>
    </source>
</evidence>
<keyword evidence="4" id="KW-0227">DNA damage</keyword>
<name>A0A0H4JAN0_9PROT</name>
<keyword evidence="2" id="KW-0004">4Fe-4S</keyword>
<evidence type="ECO:0000313" key="12">
    <source>
        <dbReference type="EMBL" id="AKO65557.1"/>
    </source>
</evidence>
<dbReference type="InterPro" id="IPR006555">
    <property type="entry name" value="ATP-dep_Helicase_C"/>
</dbReference>
<dbReference type="GO" id="GO:0006281">
    <property type="term" value="P:DNA repair"/>
    <property type="evidence" value="ECO:0007669"/>
    <property type="project" value="UniProtKB-KW"/>
</dbReference>
<dbReference type="InterPro" id="IPR027417">
    <property type="entry name" value="P-loop_NTPase"/>
</dbReference>
<comment type="catalytic activity">
    <reaction evidence="10">
        <text>ATP + H2O = ADP + phosphate + H(+)</text>
        <dbReference type="Rhea" id="RHEA:13065"/>
        <dbReference type="ChEBI" id="CHEBI:15377"/>
        <dbReference type="ChEBI" id="CHEBI:15378"/>
        <dbReference type="ChEBI" id="CHEBI:30616"/>
        <dbReference type="ChEBI" id="CHEBI:43474"/>
        <dbReference type="ChEBI" id="CHEBI:456216"/>
        <dbReference type="EC" id="5.6.2.3"/>
    </reaction>
</comment>
<dbReference type="Gene3D" id="3.40.50.300">
    <property type="entry name" value="P-loop containing nucleotide triphosphate hydrolases"/>
    <property type="match status" value="2"/>
</dbReference>
<dbReference type="SMART" id="SM00488">
    <property type="entry name" value="DEXDc2"/>
    <property type="match status" value="1"/>
</dbReference>
<dbReference type="SMART" id="SM00487">
    <property type="entry name" value="DEXDc"/>
    <property type="match status" value="1"/>
</dbReference>
<dbReference type="GO" id="GO:0003676">
    <property type="term" value="F:nucleic acid binding"/>
    <property type="evidence" value="ECO:0007669"/>
    <property type="project" value="InterPro"/>
</dbReference>
<dbReference type="EMBL" id="CP011002">
    <property type="protein sequence ID" value="AKO65557.1"/>
    <property type="molecule type" value="Genomic_DNA"/>
</dbReference>
<evidence type="ECO:0000256" key="1">
    <source>
        <dbReference type="ARBA" id="ARBA00001966"/>
    </source>
</evidence>
<dbReference type="Pfam" id="PF13307">
    <property type="entry name" value="Helicase_C_2"/>
    <property type="match status" value="1"/>
</dbReference>
<dbReference type="InterPro" id="IPR006554">
    <property type="entry name" value="Helicase-like_DEXD_c2"/>
</dbReference>
<dbReference type="SMART" id="SM00491">
    <property type="entry name" value="HELICc2"/>
    <property type="match status" value="1"/>
</dbReference>
<accession>A0A0H4JAN0</accession>
<dbReference type="InterPro" id="IPR014013">
    <property type="entry name" value="Helic_SF1/SF2_ATP-bd_DinG/Rad3"/>
</dbReference>
<evidence type="ECO:0000256" key="6">
    <source>
        <dbReference type="ARBA" id="ARBA00022840"/>
    </source>
</evidence>
<dbReference type="GO" id="GO:0005524">
    <property type="term" value="F:ATP binding"/>
    <property type="evidence" value="ECO:0007669"/>
    <property type="project" value="UniProtKB-KW"/>
</dbReference>
<gene>
    <name evidence="12" type="ORF">VI33_02070</name>
</gene>
<evidence type="ECO:0000256" key="3">
    <source>
        <dbReference type="ARBA" id="ARBA00022741"/>
    </source>
</evidence>
<keyword evidence="5" id="KW-0378">Hydrolase</keyword>
<keyword evidence="7" id="KW-0234">DNA repair</keyword>
<evidence type="ECO:0000313" key="13">
    <source>
        <dbReference type="Proteomes" id="UP000066549"/>
    </source>
</evidence>
<dbReference type="PANTHER" id="PTHR11472:SF34">
    <property type="entry name" value="REGULATOR OF TELOMERE ELONGATION HELICASE 1"/>
    <property type="match status" value="1"/>
</dbReference>
<evidence type="ECO:0000256" key="10">
    <source>
        <dbReference type="ARBA" id="ARBA00048954"/>
    </source>
</evidence>
<evidence type="ECO:0000256" key="8">
    <source>
        <dbReference type="ARBA" id="ARBA00038058"/>
    </source>
</evidence>
<dbReference type="GO" id="GO:0051539">
    <property type="term" value="F:4 iron, 4 sulfur cluster binding"/>
    <property type="evidence" value="ECO:0007669"/>
    <property type="project" value="UniProtKB-KW"/>
</dbReference>
<evidence type="ECO:0000256" key="5">
    <source>
        <dbReference type="ARBA" id="ARBA00022801"/>
    </source>
</evidence>
<comment type="cofactor">
    <cofactor evidence="1">
        <name>[4Fe-4S] cluster</name>
        <dbReference type="ChEBI" id="CHEBI:49883"/>
    </cofactor>
</comment>
<evidence type="ECO:0000259" key="11">
    <source>
        <dbReference type="PROSITE" id="PS51193"/>
    </source>
</evidence>
<dbReference type="GO" id="GO:0016818">
    <property type="term" value="F:hydrolase activity, acting on acid anhydrides, in phosphorus-containing anhydrides"/>
    <property type="evidence" value="ECO:0007669"/>
    <property type="project" value="InterPro"/>
</dbReference>
<keyword evidence="2" id="KW-0479">Metal-binding</keyword>
<dbReference type="EC" id="5.6.2.3" evidence="9"/>
<proteinExistence type="inferred from homology"/>
<evidence type="ECO:0000256" key="2">
    <source>
        <dbReference type="ARBA" id="ARBA00022485"/>
    </source>
</evidence>
<dbReference type="PATRIC" id="fig|1623450.3.peg.412"/>
<sequence>MLDKPNFFDHFFDEKGPLASHLSNYQKRDGQVQMAQFIDESVTLKKTVVIEAGTGIGKTLGYLLPLVRQNKKIIISTATKNLQEQLLEKDFPILQKALKLNFNVSILKGRSNYLCHHRINNHNKMFFSKADASIFSDVEGLLKKTNTGDVAELKKNFSGNITHAVTSTSENCLFGDCKFSNDCFVNKARRRAHSAEVIIVNHHLFFSDFFNENDDANNLLPKSDVIVFDEAHNLIDLAMLYSSKIFSSLKLNRVLDDLINHLKNSVIGLENFSMIFNRYNFSISQLLDLVKDEPQKISLYKLSQLTTFKDHLIEIMNNLEELINAIKEPGFINKDIDASIKELNNFIELLKNIINPSEKKNALWLEKFNNSISIHITPIDVKGIFSKTTASSDSMVFTSATMTTNNNFDYFKDLTGLKDIETRVFESPFNYEKNALLHIPMGLPNPNEKDFFSSLVDYAYPAIKLNKGRTLFLTTSLNGVEQVANQFEFFNNRNVDTLNILRQGMLPNQLLIEEFKNSQNSVLIGSFSFWEGIDLIGDNLTLLIIDKLPFKSPDDPIVDAKINLLNEKDFFMKSQIPMTTLLMKQGMGRLIRNFSDKGVAILGDNRIQKKYYGKQILKSLPPFQLVEDYNQVLNFIEELR</sequence>
<evidence type="ECO:0000256" key="7">
    <source>
        <dbReference type="ARBA" id="ARBA00023204"/>
    </source>
</evidence>
<keyword evidence="2" id="KW-0411">Iron-sulfur</keyword>
<dbReference type="Proteomes" id="UP000066549">
    <property type="component" value="Chromosome"/>
</dbReference>
<dbReference type="AlphaFoldDB" id="A0A0H4JAN0"/>
<comment type="similarity">
    <text evidence="8">Belongs to the helicase family. DinG subfamily.</text>
</comment>
<dbReference type="InterPro" id="IPR045028">
    <property type="entry name" value="DinG/Rad3-like"/>
</dbReference>
<evidence type="ECO:0000256" key="4">
    <source>
        <dbReference type="ARBA" id="ARBA00022763"/>
    </source>
</evidence>
<keyword evidence="2" id="KW-0408">Iron</keyword>
<dbReference type="Pfam" id="PF00270">
    <property type="entry name" value="DEAD"/>
    <property type="match status" value="1"/>
</dbReference>
<dbReference type="InterPro" id="IPR014001">
    <property type="entry name" value="Helicase_ATP-bd"/>
</dbReference>
<dbReference type="PANTHER" id="PTHR11472">
    <property type="entry name" value="DNA REPAIR DEAD HELICASE RAD3/XP-D SUBFAMILY MEMBER"/>
    <property type="match status" value="1"/>
</dbReference>
<keyword evidence="3" id="KW-0547">Nucleotide-binding</keyword>
<dbReference type="OrthoDB" id="9805194at2"/>
<dbReference type="SUPFAM" id="SSF52540">
    <property type="entry name" value="P-loop containing nucleoside triphosphate hydrolases"/>
    <property type="match status" value="2"/>
</dbReference>
<keyword evidence="6" id="KW-0067">ATP-binding</keyword>
<feature type="domain" description="Helicase ATP-binding" evidence="11">
    <location>
        <begin position="17"/>
        <end position="279"/>
    </location>
</feature>
<dbReference type="PROSITE" id="PS51193">
    <property type="entry name" value="HELICASE_ATP_BIND_2"/>
    <property type="match status" value="1"/>
</dbReference>
<dbReference type="InterPro" id="IPR011545">
    <property type="entry name" value="DEAD/DEAH_box_helicase_dom"/>
</dbReference>
<keyword evidence="13" id="KW-1185">Reference proteome</keyword>